<evidence type="ECO:0000313" key="1">
    <source>
        <dbReference type="EMBL" id="TBU31134.1"/>
    </source>
</evidence>
<dbReference type="EMBL" id="ML143401">
    <property type="protein sequence ID" value="TBU31134.1"/>
    <property type="molecule type" value="Genomic_DNA"/>
</dbReference>
<sequence length="58" mass="6829">MTVVGQTFPSRRDRHFGAYKYLLLLRYVQMMYGVLLIARAYSDPYVLTTCSRKYQSSL</sequence>
<dbReference type="Proteomes" id="UP000292957">
    <property type="component" value="Unassembled WGS sequence"/>
</dbReference>
<proteinExistence type="predicted"/>
<protein>
    <submittedName>
        <fullName evidence="1">Uncharacterized protein</fullName>
    </submittedName>
</protein>
<name>A0A4Q9MTB3_9APHY</name>
<dbReference type="AlphaFoldDB" id="A0A4Q9MTB3"/>
<accession>A0A4Q9MTB3</accession>
<organism evidence="1">
    <name type="scientific">Dichomitus squalens</name>
    <dbReference type="NCBI Taxonomy" id="114155"/>
    <lineage>
        <taxon>Eukaryota</taxon>
        <taxon>Fungi</taxon>
        <taxon>Dikarya</taxon>
        <taxon>Basidiomycota</taxon>
        <taxon>Agaricomycotina</taxon>
        <taxon>Agaricomycetes</taxon>
        <taxon>Polyporales</taxon>
        <taxon>Polyporaceae</taxon>
        <taxon>Dichomitus</taxon>
    </lineage>
</organism>
<reference evidence="1" key="1">
    <citation type="submission" date="2019-01" db="EMBL/GenBank/DDBJ databases">
        <title>Draft genome sequences of three monokaryotic isolates of the white-rot basidiomycete fungus Dichomitus squalens.</title>
        <authorList>
            <consortium name="DOE Joint Genome Institute"/>
            <person name="Lopez S.C."/>
            <person name="Andreopoulos B."/>
            <person name="Pangilinan J."/>
            <person name="Lipzen A."/>
            <person name="Riley R."/>
            <person name="Ahrendt S."/>
            <person name="Ng V."/>
            <person name="Barry K."/>
            <person name="Daum C."/>
            <person name="Grigoriev I.V."/>
            <person name="Hilden K.S."/>
            <person name="Makela M.R."/>
            <person name="de Vries R.P."/>
        </authorList>
    </citation>
    <scope>NUCLEOTIDE SEQUENCE [LARGE SCALE GENOMIC DNA]</scope>
    <source>
        <strain evidence="1">OM18370.1</strain>
    </source>
</reference>
<gene>
    <name evidence="1" type="ORF">BD311DRAFT_148809</name>
</gene>